<sequence>MECNRDEALRAKEIAERKFTTKDVGGAKKFALKAQTLYPALDGITQMLATLDIYISAERKINGENDWYSILGANSSADEETVKKQYRKLALLLHPDKNKSIGAEGAFKLISEAWSVLSDRTRRMAYDQSRNIKGFSQKPPAPQSNPSGSNGFYNFANNVPSSGARVSKGSSKGASQPPRPAARPPKSNTFWTNGGAASTMASSSAAAQAANVVHHTYEKVRREREEAQAAARREEAFRRKSQSSRGSGPVPPKMERPAKRRSVGNDGRSEYVRNDVDQVGANMIFNVSSSMSQAEQANNLTRELSLFEMRNILMDKARADIRKKLKEWSDAAASKRAVKEKEKDKIKVKEKESGKANEKENGATAKYFESDRTKNNTKQLNVKKDTSDDTGAGSEVEAPVSIVIDVPDPDFHDFDKDRTERSFEPNQVWATYDGEDGMPRYYALVQKVVSMKPFKIRVSFLNSKSNSEFGPLNWIGSGFAKTCGEFRIGRYEISDAINAFSHKVSWEKGSRGVIRIIPRQGDVWALYRNWSPDWNELTQMM</sequence>
<reference evidence="3" key="1">
    <citation type="journal article" date="2023" name="Nat. Commun.">
        <title>Diploid and tetraploid genomes of Acorus and the evolution of monocots.</title>
        <authorList>
            <person name="Ma L."/>
            <person name="Liu K.W."/>
            <person name="Li Z."/>
            <person name="Hsiao Y.Y."/>
            <person name="Qi Y."/>
            <person name="Fu T."/>
            <person name="Tang G.D."/>
            <person name="Zhang D."/>
            <person name="Sun W.H."/>
            <person name="Liu D.K."/>
            <person name="Li Y."/>
            <person name="Chen G.Z."/>
            <person name="Liu X.D."/>
            <person name="Liao X.Y."/>
            <person name="Jiang Y.T."/>
            <person name="Yu X."/>
            <person name="Hao Y."/>
            <person name="Huang J."/>
            <person name="Zhao X.W."/>
            <person name="Ke S."/>
            <person name="Chen Y.Y."/>
            <person name="Wu W.L."/>
            <person name="Hsu J.L."/>
            <person name="Lin Y.F."/>
            <person name="Huang M.D."/>
            <person name="Li C.Y."/>
            <person name="Huang L."/>
            <person name="Wang Z.W."/>
            <person name="Zhao X."/>
            <person name="Zhong W.Y."/>
            <person name="Peng D.H."/>
            <person name="Ahmad S."/>
            <person name="Lan S."/>
            <person name="Zhang J.S."/>
            <person name="Tsai W.C."/>
            <person name="Van de Peer Y."/>
            <person name="Liu Z.J."/>
        </authorList>
    </citation>
    <scope>NUCLEOTIDE SEQUENCE</scope>
    <source>
        <strain evidence="3">CP</strain>
    </source>
</reference>
<protein>
    <recommendedName>
        <fullName evidence="2">J domain-containing protein</fullName>
    </recommendedName>
</protein>
<evidence type="ECO:0000259" key="2">
    <source>
        <dbReference type="PROSITE" id="PS50076"/>
    </source>
</evidence>
<accession>A0AAV9EZ05</accession>
<feature type="domain" description="J" evidence="2">
    <location>
        <begin position="66"/>
        <end position="130"/>
    </location>
</feature>
<dbReference type="Gene3D" id="1.10.287.110">
    <property type="entry name" value="DnaJ domain"/>
    <property type="match status" value="1"/>
</dbReference>
<dbReference type="InterPro" id="IPR018253">
    <property type="entry name" value="DnaJ_domain_CS"/>
</dbReference>
<dbReference type="AlphaFoldDB" id="A0AAV9EZ05"/>
<dbReference type="PROSITE" id="PS50076">
    <property type="entry name" value="DNAJ_2"/>
    <property type="match status" value="1"/>
</dbReference>
<feature type="compositionally biased region" description="Basic and acidic residues" evidence="1">
    <location>
        <begin position="218"/>
        <end position="238"/>
    </location>
</feature>
<feature type="region of interest" description="Disordered" evidence="1">
    <location>
        <begin position="218"/>
        <end position="268"/>
    </location>
</feature>
<feature type="compositionally biased region" description="Basic and acidic residues" evidence="1">
    <location>
        <begin position="337"/>
        <end position="361"/>
    </location>
</feature>
<dbReference type="Proteomes" id="UP001180020">
    <property type="component" value="Unassembled WGS sequence"/>
</dbReference>
<feature type="compositionally biased region" description="Polar residues" evidence="1">
    <location>
        <begin position="144"/>
        <end position="161"/>
    </location>
</feature>
<reference evidence="3" key="2">
    <citation type="submission" date="2023-06" db="EMBL/GenBank/DDBJ databases">
        <authorList>
            <person name="Ma L."/>
            <person name="Liu K.-W."/>
            <person name="Li Z."/>
            <person name="Hsiao Y.-Y."/>
            <person name="Qi Y."/>
            <person name="Fu T."/>
            <person name="Tang G."/>
            <person name="Zhang D."/>
            <person name="Sun W.-H."/>
            <person name="Liu D.-K."/>
            <person name="Li Y."/>
            <person name="Chen G.-Z."/>
            <person name="Liu X.-D."/>
            <person name="Liao X.-Y."/>
            <person name="Jiang Y.-T."/>
            <person name="Yu X."/>
            <person name="Hao Y."/>
            <person name="Huang J."/>
            <person name="Zhao X.-W."/>
            <person name="Ke S."/>
            <person name="Chen Y.-Y."/>
            <person name="Wu W.-L."/>
            <person name="Hsu J.-L."/>
            <person name="Lin Y.-F."/>
            <person name="Huang M.-D."/>
            <person name="Li C.-Y."/>
            <person name="Huang L."/>
            <person name="Wang Z.-W."/>
            <person name="Zhao X."/>
            <person name="Zhong W.-Y."/>
            <person name="Peng D.-H."/>
            <person name="Ahmad S."/>
            <person name="Lan S."/>
            <person name="Zhang J.-S."/>
            <person name="Tsai W.-C."/>
            <person name="Van De Peer Y."/>
            <person name="Liu Z.-J."/>
        </authorList>
    </citation>
    <scope>NUCLEOTIDE SEQUENCE</scope>
    <source>
        <strain evidence="3">CP</strain>
        <tissue evidence="3">Leaves</tissue>
    </source>
</reference>
<dbReference type="SMART" id="SM00271">
    <property type="entry name" value="DnaJ"/>
    <property type="match status" value="1"/>
</dbReference>
<name>A0AAV9EZ05_ACOCL</name>
<dbReference type="Pfam" id="PF00226">
    <property type="entry name" value="DnaJ"/>
    <property type="match status" value="1"/>
</dbReference>
<dbReference type="EMBL" id="JAUJYO010000004">
    <property type="protein sequence ID" value="KAK1318179.1"/>
    <property type="molecule type" value="Genomic_DNA"/>
</dbReference>
<evidence type="ECO:0000256" key="1">
    <source>
        <dbReference type="SAM" id="MobiDB-lite"/>
    </source>
</evidence>
<dbReference type="CDD" id="cd06257">
    <property type="entry name" value="DnaJ"/>
    <property type="match status" value="1"/>
</dbReference>
<gene>
    <name evidence="3" type="ORF">QJS10_CPB04g00214</name>
</gene>
<dbReference type="SUPFAM" id="SSF46565">
    <property type="entry name" value="Chaperone J-domain"/>
    <property type="match status" value="1"/>
</dbReference>
<dbReference type="PRINTS" id="PR00625">
    <property type="entry name" value="JDOMAIN"/>
</dbReference>
<organism evidence="3 4">
    <name type="scientific">Acorus calamus</name>
    <name type="common">Sweet flag</name>
    <dbReference type="NCBI Taxonomy" id="4465"/>
    <lineage>
        <taxon>Eukaryota</taxon>
        <taxon>Viridiplantae</taxon>
        <taxon>Streptophyta</taxon>
        <taxon>Embryophyta</taxon>
        <taxon>Tracheophyta</taxon>
        <taxon>Spermatophyta</taxon>
        <taxon>Magnoliopsida</taxon>
        <taxon>Liliopsida</taxon>
        <taxon>Acoraceae</taxon>
        <taxon>Acorus</taxon>
    </lineage>
</organism>
<feature type="region of interest" description="Disordered" evidence="1">
    <location>
        <begin position="329"/>
        <end position="397"/>
    </location>
</feature>
<comment type="caution">
    <text evidence="3">The sequence shown here is derived from an EMBL/GenBank/DDBJ whole genome shotgun (WGS) entry which is preliminary data.</text>
</comment>
<dbReference type="PANTHER" id="PTHR44137:SF32">
    <property type="entry name" value="DNAJ HEAT SHOCK AMINO-TERMINAL DOMAIN PROTEIN"/>
    <property type="match status" value="1"/>
</dbReference>
<dbReference type="GO" id="GO:0005783">
    <property type="term" value="C:endoplasmic reticulum"/>
    <property type="evidence" value="ECO:0007669"/>
    <property type="project" value="UniProtKB-ARBA"/>
</dbReference>
<keyword evidence="4" id="KW-1185">Reference proteome</keyword>
<dbReference type="InterPro" id="IPR001623">
    <property type="entry name" value="DnaJ_domain"/>
</dbReference>
<evidence type="ECO:0000313" key="4">
    <source>
        <dbReference type="Proteomes" id="UP001180020"/>
    </source>
</evidence>
<dbReference type="Pfam" id="PF11926">
    <property type="entry name" value="DUF3444"/>
    <property type="match status" value="1"/>
</dbReference>
<dbReference type="PROSITE" id="PS00636">
    <property type="entry name" value="DNAJ_1"/>
    <property type="match status" value="1"/>
</dbReference>
<dbReference type="PANTHER" id="PTHR44137">
    <property type="entry name" value="BNAC03G44070D PROTEIN"/>
    <property type="match status" value="1"/>
</dbReference>
<proteinExistence type="predicted"/>
<dbReference type="InterPro" id="IPR036869">
    <property type="entry name" value="J_dom_sf"/>
</dbReference>
<dbReference type="InterPro" id="IPR024593">
    <property type="entry name" value="DUF3444"/>
</dbReference>
<evidence type="ECO:0000313" key="3">
    <source>
        <dbReference type="EMBL" id="KAK1318179.1"/>
    </source>
</evidence>
<feature type="region of interest" description="Disordered" evidence="1">
    <location>
        <begin position="130"/>
        <end position="197"/>
    </location>
</feature>